<dbReference type="EMBL" id="WQKZ01000002">
    <property type="protein sequence ID" value="MVN76714.1"/>
    <property type="molecule type" value="Genomic_DNA"/>
</dbReference>
<feature type="signal peptide" evidence="1">
    <location>
        <begin position="1"/>
        <end position="20"/>
    </location>
</feature>
<dbReference type="Proteomes" id="UP000441336">
    <property type="component" value="Unassembled WGS sequence"/>
</dbReference>
<feature type="domain" description="PPC" evidence="2">
    <location>
        <begin position="31"/>
        <end position="163"/>
    </location>
</feature>
<evidence type="ECO:0000313" key="4">
    <source>
        <dbReference type="Proteomes" id="UP000441336"/>
    </source>
</evidence>
<sequence length="177" mass="18605">MLRSLPLFLALTLLASSARAQTALPVSPTPASSLNAYALRLAPGADLRQQLLAFVVAQHIEAGTLITCVGSLTDVSLRLANQENATHYHGHFEIVSLVGTVSKSGGAHLHLSVSDSTGRTIGGHLLDGNRVYTTAEIVLGALPKLVFTRETDPTFGYKELVIRAATPAAGKPSKAKK</sequence>
<evidence type="ECO:0000259" key="2">
    <source>
        <dbReference type="PROSITE" id="PS51742"/>
    </source>
</evidence>
<dbReference type="Gene3D" id="3.30.1330.80">
    <property type="entry name" value="Hypothetical protein, similar to alpha- acetolactate decarboxylase, domain 2"/>
    <property type="match status" value="1"/>
</dbReference>
<accession>A0A7K1TE92</accession>
<dbReference type="Pfam" id="PF03479">
    <property type="entry name" value="PCC"/>
    <property type="match status" value="1"/>
</dbReference>
<dbReference type="PANTHER" id="PTHR34988:SF1">
    <property type="entry name" value="DNA-BINDING PROTEIN"/>
    <property type="match status" value="1"/>
</dbReference>
<dbReference type="PANTHER" id="PTHR34988">
    <property type="entry name" value="PROTEIN, PUTATIVE-RELATED"/>
    <property type="match status" value="1"/>
</dbReference>
<name>A0A7K1TE92_9BACT</name>
<protein>
    <submittedName>
        <fullName evidence="3">DUF296 domain-containing protein</fullName>
    </submittedName>
</protein>
<dbReference type="AlphaFoldDB" id="A0A7K1TE92"/>
<dbReference type="PROSITE" id="PS51742">
    <property type="entry name" value="PPC"/>
    <property type="match status" value="1"/>
</dbReference>
<feature type="chain" id="PRO_5029740447" evidence="1">
    <location>
        <begin position="21"/>
        <end position="177"/>
    </location>
</feature>
<comment type="caution">
    <text evidence="3">The sequence shown here is derived from an EMBL/GenBank/DDBJ whole genome shotgun (WGS) entry which is preliminary data.</text>
</comment>
<dbReference type="CDD" id="cd11378">
    <property type="entry name" value="DUF296"/>
    <property type="match status" value="1"/>
</dbReference>
<evidence type="ECO:0000256" key="1">
    <source>
        <dbReference type="SAM" id="SignalP"/>
    </source>
</evidence>
<gene>
    <name evidence="3" type="ORF">GO988_10315</name>
</gene>
<dbReference type="SUPFAM" id="SSF117856">
    <property type="entry name" value="AF0104/ALDC/Ptd012-like"/>
    <property type="match status" value="1"/>
</dbReference>
<dbReference type="InterPro" id="IPR005175">
    <property type="entry name" value="PPC_dom"/>
</dbReference>
<evidence type="ECO:0000313" key="3">
    <source>
        <dbReference type="EMBL" id="MVN76714.1"/>
    </source>
</evidence>
<keyword evidence="1" id="KW-0732">Signal</keyword>
<organism evidence="3 4">
    <name type="scientific">Hymenobacter ginkgonis</name>
    <dbReference type="NCBI Taxonomy" id="2682976"/>
    <lineage>
        <taxon>Bacteria</taxon>
        <taxon>Pseudomonadati</taxon>
        <taxon>Bacteroidota</taxon>
        <taxon>Cytophagia</taxon>
        <taxon>Cytophagales</taxon>
        <taxon>Hymenobacteraceae</taxon>
        <taxon>Hymenobacter</taxon>
    </lineage>
</organism>
<keyword evidence="4" id="KW-1185">Reference proteome</keyword>
<reference evidence="3 4" key="1">
    <citation type="submission" date="2019-12" db="EMBL/GenBank/DDBJ databases">
        <title>Hymenobacter sp. HMF4947 Genome sequencing and assembly.</title>
        <authorList>
            <person name="Kang H."/>
            <person name="Cha I."/>
            <person name="Kim H."/>
            <person name="Joh K."/>
        </authorList>
    </citation>
    <scope>NUCLEOTIDE SEQUENCE [LARGE SCALE GENOMIC DNA]</scope>
    <source>
        <strain evidence="3 4">HMF4947</strain>
    </source>
</reference>
<proteinExistence type="predicted"/>